<keyword evidence="1" id="KW-1133">Transmembrane helix</keyword>
<dbReference type="Proteomes" id="UP000028059">
    <property type="component" value="Unassembled WGS sequence"/>
</dbReference>
<evidence type="ECO:0000313" key="3">
    <source>
        <dbReference type="Proteomes" id="UP000028059"/>
    </source>
</evidence>
<evidence type="ECO:0000256" key="1">
    <source>
        <dbReference type="SAM" id="Phobius"/>
    </source>
</evidence>
<feature type="transmembrane region" description="Helical" evidence="1">
    <location>
        <begin position="44"/>
        <end position="65"/>
    </location>
</feature>
<feature type="transmembrane region" description="Helical" evidence="1">
    <location>
        <begin position="12"/>
        <end position="32"/>
    </location>
</feature>
<comment type="caution">
    <text evidence="2">The sequence shown here is derived from an EMBL/GenBank/DDBJ whole genome shotgun (WGS) entry which is preliminary data.</text>
</comment>
<keyword evidence="3" id="KW-1185">Reference proteome</keyword>
<keyword evidence="1" id="KW-0472">Membrane</keyword>
<accession>A0A081RLF1</accession>
<dbReference type="AlphaFoldDB" id="A0A081RLF1"/>
<sequence>MMNATHIFTRKSNLFTIVLAAVIGLLATPVIIPHVLHGYHMIHIGIHIAGITLSVFLSILAIIAYKNLRTNKMLFTLISFLVFVAAEIVTLVDATWPTMYDLEYMTLSEVGHILILITLGMLSLGVFRND</sequence>
<protein>
    <submittedName>
        <fullName evidence="2">Uncharacterized protein</fullName>
    </submittedName>
</protein>
<feature type="transmembrane region" description="Helical" evidence="1">
    <location>
        <begin position="104"/>
        <end position="127"/>
    </location>
</feature>
<organism evidence="2 3">
    <name type="scientific">Marine Group I thaumarchaeote SCGC AAA799-N04</name>
    <dbReference type="NCBI Taxonomy" id="1502293"/>
    <lineage>
        <taxon>Archaea</taxon>
        <taxon>Nitrososphaerota</taxon>
        <taxon>Marine Group I</taxon>
    </lineage>
</organism>
<dbReference type="EMBL" id="JOKN01000038">
    <property type="protein sequence ID" value="KEQ56024.1"/>
    <property type="molecule type" value="Genomic_DNA"/>
</dbReference>
<feature type="transmembrane region" description="Helical" evidence="1">
    <location>
        <begin position="74"/>
        <end position="92"/>
    </location>
</feature>
<proteinExistence type="predicted"/>
<evidence type="ECO:0000313" key="2">
    <source>
        <dbReference type="EMBL" id="KEQ56024.1"/>
    </source>
</evidence>
<gene>
    <name evidence="2" type="ORF">AAA799N04_01558</name>
</gene>
<reference evidence="2 3" key="1">
    <citation type="submission" date="2014-06" db="EMBL/GenBank/DDBJ databases">
        <authorList>
            <person name="Ngugi D.K."/>
            <person name="Blom J."/>
            <person name="Alam I."/>
            <person name="Rashid M."/>
            <person name="Ba Alawi W."/>
            <person name="Zhang G."/>
            <person name="Hikmawan T."/>
            <person name="Guan Y."/>
            <person name="Antunes A."/>
            <person name="Siam R."/>
            <person name="ElDorry H."/>
            <person name="Bajic V."/>
            <person name="Stingl U."/>
        </authorList>
    </citation>
    <scope>NUCLEOTIDE SEQUENCE [LARGE SCALE GENOMIC DNA]</scope>
    <source>
        <strain evidence="2">SCGC AAA799-N04</strain>
    </source>
</reference>
<keyword evidence="1" id="KW-0812">Transmembrane</keyword>
<name>A0A081RLF1_9ARCH</name>